<accession>A0A363CXI0</accession>
<dbReference type="PANTHER" id="PTHR30244">
    <property type="entry name" value="TRANSAMINASE"/>
    <property type="match status" value="1"/>
</dbReference>
<organism evidence="5 6">
    <name type="scientific">Arcobacter caeni</name>
    <dbReference type="NCBI Taxonomy" id="1912877"/>
    <lineage>
        <taxon>Bacteria</taxon>
        <taxon>Pseudomonadati</taxon>
        <taxon>Campylobacterota</taxon>
        <taxon>Epsilonproteobacteria</taxon>
        <taxon>Campylobacterales</taxon>
        <taxon>Arcobacteraceae</taxon>
        <taxon>Arcobacter</taxon>
    </lineage>
</organism>
<dbReference type="PANTHER" id="PTHR30244:SF34">
    <property type="entry name" value="DTDP-4-AMINO-4,6-DIDEOXYGALACTOSE TRANSAMINASE"/>
    <property type="match status" value="1"/>
</dbReference>
<sequence>MIKLIKPYISFEEVQKEFKEVFESGWFTKGKYVEEFREEIKSYTGAKYAYLTTSATTALTMSLKVLDIKAGDEVIVSDFSFPATANVVEDLGAIPIFADVSLDTFNMLPEQLESKITPKTKAVIFVDALGNPSGIHDIKKICTKYNIPLIEDGACAIGSSEFGVRCGNIADITCFSFHPRKLLTTGEGGAITFNDEKYVEFFEIKLNHGAKVTDGKFDFVDYGYNYRVPELQCVMGIKQLQKLDTIVSSRSKIRDEYIKALEPLGFEVQKLSKDIVYNVQSLVFKVPTNIKRDELVKYLKEKEVETTIGTYCLSGTTYYKNKYYDVQSNAMFLEENTITFPCYDGVDVAYIVKKIKEY</sequence>
<proteinExistence type="inferred from homology"/>
<dbReference type="SUPFAM" id="SSF53383">
    <property type="entry name" value="PLP-dependent transferases"/>
    <property type="match status" value="1"/>
</dbReference>
<comment type="similarity">
    <text evidence="1 4">Belongs to the DegT/DnrJ/EryC1 family.</text>
</comment>
<evidence type="ECO:0000256" key="1">
    <source>
        <dbReference type="ARBA" id="ARBA00037999"/>
    </source>
</evidence>
<dbReference type="InterPro" id="IPR015422">
    <property type="entry name" value="PyrdxlP-dep_Trfase_small"/>
</dbReference>
<dbReference type="InterPro" id="IPR015424">
    <property type="entry name" value="PyrdxlP-dep_Trfase"/>
</dbReference>
<evidence type="ECO:0000256" key="3">
    <source>
        <dbReference type="PIRSR" id="PIRSR000390-2"/>
    </source>
</evidence>
<dbReference type="Gene3D" id="3.40.640.10">
    <property type="entry name" value="Type I PLP-dependent aspartate aminotransferase-like (Major domain)"/>
    <property type="match status" value="1"/>
</dbReference>
<gene>
    <name evidence="5" type="ORF">B0174_09480</name>
</gene>
<dbReference type="Pfam" id="PF01041">
    <property type="entry name" value="DegT_DnrJ_EryC1"/>
    <property type="match status" value="1"/>
</dbReference>
<dbReference type="InterPro" id="IPR000653">
    <property type="entry name" value="DegT/StrS_aminotransferase"/>
</dbReference>
<dbReference type="Gene3D" id="3.90.1150.10">
    <property type="entry name" value="Aspartate Aminotransferase, domain 1"/>
    <property type="match status" value="1"/>
</dbReference>
<dbReference type="GO" id="GO:0008483">
    <property type="term" value="F:transaminase activity"/>
    <property type="evidence" value="ECO:0007669"/>
    <property type="project" value="TreeGrafter"/>
</dbReference>
<dbReference type="AlphaFoldDB" id="A0A363CXI0"/>
<evidence type="ECO:0000256" key="2">
    <source>
        <dbReference type="PIRSR" id="PIRSR000390-1"/>
    </source>
</evidence>
<dbReference type="InterPro" id="IPR015421">
    <property type="entry name" value="PyrdxlP-dep_Trfase_major"/>
</dbReference>
<evidence type="ECO:0000313" key="6">
    <source>
        <dbReference type="Proteomes" id="UP000251135"/>
    </source>
</evidence>
<comment type="caution">
    <text evidence="5">The sequence shown here is derived from an EMBL/GenBank/DDBJ whole genome shotgun (WGS) entry which is preliminary data.</text>
</comment>
<feature type="modified residue" description="N6-(pyridoxal phosphate)lysine" evidence="3">
    <location>
        <position position="181"/>
    </location>
</feature>
<dbReference type="GO" id="GO:0000271">
    <property type="term" value="P:polysaccharide biosynthetic process"/>
    <property type="evidence" value="ECO:0007669"/>
    <property type="project" value="TreeGrafter"/>
</dbReference>
<dbReference type="GO" id="GO:0030170">
    <property type="term" value="F:pyridoxal phosphate binding"/>
    <property type="evidence" value="ECO:0007669"/>
    <property type="project" value="TreeGrafter"/>
</dbReference>
<keyword evidence="5" id="KW-0946">Virion</keyword>
<dbReference type="Proteomes" id="UP000251135">
    <property type="component" value="Unassembled WGS sequence"/>
</dbReference>
<dbReference type="CDD" id="cd00616">
    <property type="entry name" value="AHBA_syn"/>
    <property type="match status" value="1"/>
</dbReference>
<evidence type="ECO:0000313" key="5">
    <source>
        <dbReference type="EMBL" id="PUE63769.1"/>
    </source>
</evidence>
<dbReference type="RefSeq" id="WP_108560066.1">
    <property type="nucleotide sequence ID" value="NZ_MUXE01000014.1"/>
</dbReference>
<feature type="active site" description="Proton acceptor" evidence="2">
    <location>
        <position position="181"/>
    </location>
</feature>
<keyword evidence="3 4" id="KW-0663">Pyridoxal phosphate</keyword>
<dbReference type="OrthoDB" id="9766188at2"/>
<dbReference type="PIRSF" id="PIRSF000390">
    <property type="entry name" value="PLP_StrS"/>
    <property type="match status" value="1"/>
</dbReference>
<reference evidence="5 6" key="1">
    <citation type="submission" date="2017-02" db="EMBL/GenBank/DDBJ databases">
        <title>Arcobacter caeni sp. nov, a new Arcobacter species isolated from reclaimed water.</title>
        <authorList>
            <person name="Figueras M.J."/>
            <person name="Perez-Cataluna A."/>
            <person name="Salas-Masso N."/>
        </authorList>
    </citation>
    <scope>NUCLEOTIDE SEQUENCE [LARGE SCALE GENOMIC DNA]</scope>
    <source>
        <strain evidence="5 6">RW17-10</strain>
    </source>
</reference>
<dbReference type="EMBL" id="MUXE01000014">
    <property type="protein sequence ID" value="PUE63769.1"/>
    <property type="molecule type" value="Genomic_DNA"/>
</dbReference>
<protein>
    <submittedName>
        <fullName evidence="5">Spore coat protein</fullName>
    </submittedName>
</protein>
<keyword evidence="6" id="KW-1185">Reference proteome</keyword>
<name>A0A363CXI0_9BACT</name>
<evidence type="ECO:0000256" key="4">
    <source>
        <dbReference type="RuleBase" id="RU004508"/>
    </source>
</evidence>
<keyword evidence="5" id="KW-0167">Capsid protein</keyword>